<sequence length="175" mass="18480">MTSLSRQPPPTELVPRRVAIRAYGDGTRHAYDAARLAWIKIDLTIRPLCHLRGGGPVLHYFDRINAVPQENLDYRGCSRCAAVLATGFHEVIVGVLIALALAEGDVVRTAGRLPVDDVPSGSEPGTLESVPDTAQLALPTRTSPSEPADPGPRATPPARAADAEPREPALAGASP</sequence>
<evidence type="ECO:0000313" key="3">
    <source>
        <dbReference type="Proteomes" id="UP000199137"/>
    </source>
</evidence>
<dbReference type="AlphaFoldDB" id="A0A1I5XBB2"/>
<accession>A0A1I5XBB2</accession>
<proteinExistence type="predicted"/>
<evidence type="ECO:0000313" key="2">
    <source>
        <dbReference type="EMBL" id="SFQ29255.1"/>
    </source>
</evidence>
<dbReference type="RefSeq" id="WP_093575684.1">
    <property type="nucleotide sequence ID" value="NZ_FOWC01000010.1"/>
</dbReference>
<feature type="region of interest" description="Disordered" evidence="1">
    <location>
        <begin position="112"/>
        <end position="175"/>
    </location>
</feature>
<dbReference type="OrthoDB" id="32523at2"/>
<dbReference type="STRING" id="112413.SAMN05421854_110137"/>
<protein>
    <submittedName>
        <fullName evidence="2">Uncharacterized protein</fullName>
    </submittedName>
</protein>
<gene>
    <name evidence="2" type="ORF">SAMN05421854_110137</name>
</gene>
<evidence type="ECO:0000256" key="1">
    <source>
        <dbReference type="SAM" id="MobiDB-lite"/>
    </source>
</evidence>
<organism evidence="2 3">
    <name type="scientific">Amycolatopsis rubida</name>
    <dbReference type="NCBI Taxonomy" id="112413"/>
    <lineage>
        <taxon>Bacteria</taxon>
        <taxon>Bacillati</taxon>
        <taxon>Actinomycetota</taxon>
        <taxon>Actinomycetes</taxon>
        <taxon>Pseudonocardiales</taxon>
        <taxon>Pseudonocardiaceae</taxon>
        <taxon>Amycolatopsis</taxon>
    </lineage>
</organism>
<dbReference type="EMBL" id="FOWC01000010">
    <property type="protein sequence ID" value="SFQ29255.1"/>
    <property type="molecule type" value="Genomic_DNA"/>
</dbReference>
<dbReference type="Proteomes" id="UP000199137">
    <property type="component" value="Unassembled WGS sequence"/>
</dbReference>
<name>A0A1I5XBB2_9PSEU</name>
<reference evidence="2 3" key="1">
    <citation type="submission" date="2016-10" db="EMBL/GenBank/DDBJ databases">
        <authorList>
            <person name="de Groot N.N."/>
        </authorList>
    </citation>
    <scope>NUCLEOTIDE SEQUENCE [LARGE SCALE GENOMIC DNA]</scope>
    <source>
        <strain evidence="2 3">DSM 44637</strain>
    </source>
</reference>